<evidence type="ECO:0000313" key="2">
    <source>
        <dbReference type="Proteomes" id="UP001225596"/>
    </source>
</evidence>
<feature type="non-terminal residue" evidence="1">
    <location>
        <position position="1"/>
    </location>
</feature>
<gene>
    <name evidence="1" type="ORF">Q8A64_18890</name>
</gene>
<protein>
    <submittedName>
        <fullName evidence="1">Uncharacterized protein</fullName>
    </submittedName>
</protein>
<accession>A0ABU1BTY5</accession>
<organism evidence="1 2">
    <name type="scientific">Keguizhuia sedimenti</name>
    <dbReference type="NCBI Taxonomy" id="3064264"/>
    <lineage>
        <taxon>Bacteria</taxon>
        <taxon>Pseudomonadati</taxon>
        <taxon>Pseudomonadota</taxon>
        <taxon>Betaproteobacteria</taxon>
        <taxon>Burkholderiales</taxon>
        <taxon>Oxalobacteraceae</taxon>
        <taxon>Keguizhuia</taxon>
    </lineage>
</organism>
<dbReference type="RefSeq" id="WP_338438541.1">
    <property type="nucleotide sequence ID" value="NZ_JAUYVH010000030.1"/>
</dbReference>
<evidence type="ECO:0000313" key="1">
    <source>
        <dbReference type="EMBL" id="MDQ9172473.1"/>
    </source>
</evidence>
<dbReference type="EMBL" id="JAUYVH010000030">
    <property type="protein sequence ID" value="MDQ9172473.1"/>
    <property type="molecule type" value="Genomic_DNA"/>
</dbReference>
<sequence>PPKALNHQGILRNYNPLTNTFLERVDIAEGFFHLAMSETGSFFDMSQTQVKTCEQIRPQ</sequence>
<keyword evidence="2" id="KW-1185">Reference proteome</keyword>
<comment type="caution">
    <text evidence="1">The sequence shown here is derived from an EMBL/GenBank/DDBJ whole genome shotgun (WGS) entry which is preliminary data.</text>
</comment>
<dbReference type="Proteomes" id="UP001225596">
    <property type="component" value="Unassembled WGS sequence"/>
</dbReference>
<proteinExistence type="predicted"/>
<name>A0ABU1BTY5_9BURK</name>
<reference evidence="1 2" key="1">
    <citation type="submission" date="2023-08" db="EMBL/GenBank/DDBJ databases">
        <title>Oxalobacteraceae gen .nov., isolated from river sludge outside the plant.</title>
        <authorList>
            <person name="Zhao S.Y."/>
        </authorList>
    </citation>
    <scope>NUCLEOTIDE SEQUENCE [LARGE SCALE GENOMIC DNA]</scope>
    <source>
        <strain evidence="1 2">R-40</strain>
    </source>
</reference>